<dbReference type="GO" id="GO:0005886">
    <property type="term" value="C:plasma membrane"/>
    <property type="evidence" value="ECO:0007669"/>
    <property type="project" value="TreeGrafter"/>
</dbReference>
<reference evidence="13" key="1">
    <citation type="submission" date="2023-07" db="EMBL/GenBank/DDBJ databases">
        <title>draft genome sequence of fig (Ficus carica).</title>
        <authorList>
            <person name="Takahashi T."/>
            <person name="Nishimura K."/>
        </authorList>
    </citation>
    <scope>NUCLEOTIDE SEQUENCE</scope>
</reference>
<dbReference type="Gramene" id="FCD_00037395-RA">
    <property type="protein sequence ID" value="FCD_00037395-RA:cds"/>
    <property type="gene ID" value="FCD_00037395"/>
</dbReference>
<dbReference type="PROSITE" id="PS00108">
    <property type="entry name" value="PROTEIN_KINASE_ST"/>
    <property type="match status" value="1"/>
</dbReference>
<comment type="caution">
    <text evidence="13">The sequence shown here is derived from an EMBL/GenBank/DDBJ whole genome shotgun (WGS) entry which is preliminary data.</text>
</comment>
<dbReference type="SUPFAM" id="SSF56112">
    <property type="entry name" value="Protein kinase-like (PK-like)"/>
    <property type="match status" value="1"/>
</dbReference>
<keyword evidence="8" id="KW-1015">Disulfide bond</keyword>
<accession>A0AA88E2U9</accession>
<protein>
    <recommendedName>
        <fullName evidence="1">non-specific serine/threonine protein kinase</fullName>
        <ecNumber evidence="1">2.7.11.1</ecNumber>
    </recommendedName>
</protein>
<keyword evidence="14" id="KW-1185">Reference proteome</keyword>
<dbReference type="InterPro" id="IPR011009">
    <property type="entry name" value="Kinase-like_dom_sf"/>
</dbReference>
<evidence type="ECO:0000313" key="13">
    <source>
        <dbReference type="EMBL" id="GMN66909.1"/>
    </source>
</evidence>
<dbReference type="EC" id="2.7.11.1" evidence="1"/>
<keyword evidence="3" id="KW-0808">Transferase</keyword>
<dbReference type="Pfam" id="PF07714">
    <property type="entry name" value="PK_Tyr_Ser-Thr"/>
    <property type="match status" value="1"/>
</dbReference>
<evidence type="ECO:0000256" key="2">
    <source>
        <dbReference type="ARBA" id="ARBA00022527"/>
    </source>
</evidence>
<dbReference type="SMART" id="SM00220">
    <property type="entry name" value="S_TKc"/>
    <property type="match status" value="1"/>
</dbReference>
<dbReference type="GO" id="GO:0005524">
    <property type="term" value="F:ATP binding"/>
    <property type="evidence" value="ECO:0007669"/>
    <property type="project" value="UniProtKB-KW"/>
</dbReference>
<evidence type="ECO:0000256" key="4">
    <source>
        <dbReference type="ARBA" id="ARBA00022729"/>
    </source>
</evidence>
<keyword evidence="2" id="KW-0723">Serine/threonine-protein kinase</keyword>
<dbReference type="InterPro" id="IPR000719">
    <property type="entry name" value="Prot_kinase_dom"/>
</dbReference>
<evidence type="ECO:0000256" key="7">
    <source>
        <dbReference type="ARBA" id="ARBA00022840"/>
    </source>
</evidence>
<feature type="domain" description="Protein kinase" evidence="12">
    <location>
        <begin position="22"/>
        <end position="265"/>
    </location>
</feature>
<dbReference type="PANTHER" id="PTHR27002:SF214">
    <property type="entry name" value="RECEPTOR-LIKE SERINE_THREONINE-PROTEIN KINASE"/>
    <property type="match status" value="1"/>
</dbReference>
<evidence type="ECO:0000259" key="12">
    <source>
        <dbReference type="PROSITE" id="PS50011"/>
    </source>
</evidence>
<proteinExistence type="predicted"/>
<evidence type="ECO:0000256" key="8">
    <source>
        <dbReference type="ARBA" id="ARBA00023157"/>
    </source>
</evidence>
<dbReference type="Proteomes" id="UP001187192">
    <property type="component" value="Unassembled WGS sequence"/>
</dbReference>
<evidence type="ECO:0000256" key="11">
    <source>
        <dbReference type="ARBA" id="ARBA00048679"/>
    </source>
</evidence>
<dbReference type="Gene3D" id="3.30.200.20">
    <property type="entry name" value="Phosphorylase Kinase, domain 1"/>
    <property type="match status" value="1"/>
</dbReference>
<evidence type="ECO:0000256" key="6">
    <source>
        <dbReference type="ARBA" id="ARBA00022777"/>
    </source>
</evidence>
<dbReference type="PANTHER" id="PTHR27002">
    <property type="entry name" value="RECEPTOR-LIKE SERINE/THREONINE-PROTEIN KINASE SD1-8"/>
    <property type="match status" value="1"/>
</dbReference>
<evidence type="ECO:0000256" key="3">
    <source>
        <dbReference type="ARBA" id="ARBA00022679"/>
    </source>
</evidence>
<name>A0AA88E2U9_FICCA</name>
<evidence type="ECO:0000256" key="5">
    <source>
        <dbReference type="ARBA" id="ARBA00022741"/>
    </source>
</evidence>
<keyword evidence="4" id="KW-0732">Signal</keyword>
<dbReference type="GO" id="GO:0004674">
    <property type="term" value="F:protein serine/threonine kinase activity"/>
    <property type="evidence" value="ECO:0007669"/>
    <property type="project" value="UniProtKB-KW"/>
</dbReference>
<comment type="catalytic activity">
    <reaction evidence="10">
        <text>L-threonyl-[protein] + ATP = O-phospho-L-threonyl-[protein] + ADP + H(+)</text>
        <dbReference type="Rhea" id="RHEA:46608"/>
        <dbReference type="Rhea" id="RHEA-COMP:11060"/>
        <dbReference type="Rhea" id="RHEA-COMP:11605"/>
        <dbReference type="ChEBI" id="CHEBI:15378"/>
        <dbReference type="ChEBI" id="CHEBI:30013"/>
        <dbReference type="ChEBI" id="CHEBI:30616"/>
        <dbReference type="ChEBI" id="CHEBI:61977"/>
        <dbReference type="ChEBI" id="CHEBI:456216"/>
        <dbReference type="EC" id="2.7.11.1"/>
    </reaction>
</comment>
<dbReference type="InterPro" id="IPR001245">
    <property type="entry name" value="Ser-Thr/Tyr_kinase_cat_dom"/>
</dbReference>
<dbReference type="FunFam" id="1.10.510.10:FF:001023">
    <property type="entry name" value="Os07g0541700 protein"/>
    <property type="match status" value="1"/>
</dbReference>
<dbReference type="Gene3D" id="1.10.510.10">
    <property type="entry name" value="Transferase(Phosphotransferase) domain 1"/>
    <property type="match status" value="1"/>
</dbReference>
<dbReference type="EMBL" id="BTGU01000380">
    <property type="protein sequence ID" value="GMN66909.1"/>
    <property type="molecule type" value="Genomic_DNA"/>
</dbReference>
<keyword evidence="7" id="KW-0067">ATP-binding</keyword>
<keyword evidence="5" id="KW-0547">Nucleotide-binding</keyword>
<comment type="catalytic activity">
    <reaction evidence="11">
        <text>L-seryl-[protein] + ATP = O-phospho-L-seryl-[protein] + ADP + H(+)</text>
        <dbReference type="Rhea" id="RHEA:17989"/>
        <dbReference type="Rhea" id="RHEA-COMP:9863"/>
        <dbReference type="Rhea" id="RHEA-COMP:11604"/>
        <dbReference type="ChEBI" id="CHEBI:15378"/>
        <dbReference type="ChEBI" id="CHEBI:29999"/>
        <dbReference type="ChEBI" id="CHEBI:30616"/>
        <dbReference type="ChEBI" id="CHEBI:83421"/>
        <dbReference type="ChEBI" id="CHEBI:456216"/>
        <dbReference type="EC" id="2.7.11.1"/>
    </reaction>
</comment>
<evidence type="ECO:0000256" key="10">
    <source>
        <dbReference type="ARBA" id="ARBA00047899"/>
    </source>
</evidence>
<dbReference type="InterPro" id="IPR008271">
    <property type="entry name" value="Ser/Thr_kinase_AS"/>
</dbReference>
<evidence type="ECO:0000256" key="9">
    <source>
        <dbReference type="ARBA" id="ARBA00023180"/>
    </source>
</evidence>
<dbReference type="FunFam" id="3.30.200.20:FF:000195">
    <property type="entry name" value="G-type lectin S-receptor-like serine/threonine-protein kinase"/>
    <property type="match status" value="1"/>
</dbReference>
<organism evidence="13 14">
    <name type="scientific">Ficus carica</name>
    <name type="common">Common fig</name>
    <dbReference type="NCBI Taxonomy" id="3494"/>
    <lineage>
        <taxon>Eukaryota</taxon>
        <taxon>Viridiplantae</taxon>
        <taxon>Streptophyta</taxon>
        <taxon>Embryophyta</taxon>
        <taxon>Tracheophyta</taxon>
        <taxon>Spermatophyta</taxon>
        <taxon>Magnoliopsida</taxon>
        <taxon>eudicotyledons</taxon>
        <taxon>Gunneridae</taxon>
        <taxon>Pentapetalae</taxon>
        <taxon>rosids</taxon>
        <taxon>fabids</taxon>
        <taxon>Rosales</taxon>
        <taxon>Moraceae</taxon>
        <taxon>Ficeae</taxon>
        <taxon>Ficus</taxon>
    </lineage>
</organism>
<evidence type="ECO:0000256" key="1">
    <source>
        <dbReference type="ARBA" id="ARBA00012513"/>
    </source>
</evidence>
<keyword evidence="9" id="KW-0325">Glycoprotein</keyword>
<evidence type="ECO:0000313" key="14">
    <source>
        <dbReference type="Proteomes" id="UP001187192"/>
    </source>
</evidence>
<dbReference type="PROSITE" id="PS50011">
    <property type="entry name" value="PROTEIN_KINASE_DOM"/>
    <property type="match status" value="1"/>
</dbReference>
<gene>
    <name evidence="13" type="ORF">TIFTF001_035974</name>
</gene>
<keyword evidence="6" id="KW-0418">Kinase</keyword>
<dbReference type="AlphaFoldDB" id="A0AA88E2U9"/>
<sequence>MDDDIELPLFDLVEISMATNNFSPANMIGEGGFGPVYRGNLSTGREAAIKRLSNESSQGLTEFKNEVNLIAKLQHKNLVTLLGCCIQGNEKMLIYEYMPNKRREDDGSDHRSSTILSWKKNFEVVMGVARGLVYLHQDSKLQIVHRDLKASNILLDINMVPKISDFGLARIFDGDEKKLQQGESSERIEGKFSMKSDVFSFGVLLLETVSGKRNTRFNHTDHHHNLLGHAWLLWNQGKAMELMDACFNEDSIIESQVLRCIHVALLCVQKFSEDRPPMNSVVLMLANEGGKLPPPKEPGFFLERSLDNVNKSSIITSNEEINISESRVTITQLVGR</sequence>